<dbReference type="Pfam" id="PF16987">
    <property type="entry name" value="KIX_2"/>
    <property type="match status" value="1"/>
</dbReference>
<keyword evidence="2" id="KW-0539">Nucleus</keyword>
<dbReference type="FunFam" id="1.10.246.20:FF:000003">
    <property type="entry name" value="Mediator of RNA polymerase II transcription subunit 15a"/>
    <property type="match status" value="1"/>
</dbReference>
<dbReference type="InterPro" id="IPR044661">
    <property type="entry name" value="MED15a/b/c-like"/>
</dbReference>
<evidence type="ECO:0000256" key="2">
    <source>
        <dbReference type="ARBA" id="ARBA00023242"/>
    </source>
</evidence>
<dbReference type="Gene3D" id="1.10.246.20">
    <property type="entry name" value="Coactivator CBP, KIX domain"/>
    <property type="match status" value="1"/>
</dbReference>
<feature type="domain" description="Mediator complex subunit 15 KIX" evidence="3">
    <location>
        <begin position="68"/>
        <end position="143"/>
    </location>
</feature>
<dbReference type="Proteomes" id="UP001168877">
    <property type="component" value="Unassembled WGS sequence"/>
</dbReference>
<keyword evidence="5" id="KW-1185">Reference proteome</keyword>
<evidence type="ECO:0000256" key="1">
    <source>
        <dbReference type="ARBA" id="ARBA00004123"/>
    </source>
</evidence>
<reference evidence="4" key="1">
    <citation type="journal article" date="2022" name="Plant J.">
        <title>Strategies of tolerance reflected in two North American maple genomes.</title>
        <authorList>
            <person name="McEvoy S.L."/>
            <person name="Sezen U.U."/>
            <person name="Trouern-Trend A."/>
            <person name="McMahon S.M."/>
            <person name="Schaberg P.G."/>
            <person name="Yang J."/>
            <person name="Wegrzyn J.L."/>
            <person name="Swenson N.G."/>
        </authorList>
    </citation>
    <scope>NUCLEOTIDE SEQUENCE</scope>
    <source>
        <strain evidence="4">NS2018</strain>
    </source>
</reference>
<reference evidence="4" key="2">
    <citation type="submission" date="2023-06" db="EMBL/GenBank/DDBJ databases">
        <authorList>
            <person name="Swenson N.G."/>
            <person name="Wegrzyn J.L."/>
            <person name="Mcevoy S.L."/>
        </authorList>
    </citation>
    <scope>NUCLEOTIDE SEQUENCE</scope>
    <source>
        <strain evidence="4">NS2018</strain>
        <tissue evidence="4">Leaf</tissue>
    </source>
</reference>
<dbReference type="GO" id="GO:0031490">
    <property type="term" value="F:chromatin DNA binding"/>
    <property type="evidence" value="ECO:0007669"/>
    <property type="project" value="InterPro"/>
</dbReference>
<evidence type="ECO:0000313" key="4">
    <source>
        <dbReference type="EMBL" id="KAK0595155.1"/>
    </source>
</evidence>
<comment type="subcellular location">
    <subcellularLocation>
        <location evidence="1">Nucleus</location>
    </subcellularLocation>
</comment>
<accession>A0AA39STT6</accession>
<gene>
    <name evidence="4" type="ORF">LWI29_004039</name>
</gene>
<dbReference type="InterPro" id="IPR036546">
    <property type="entry name" value="MED15_KIX"/>
</dbReference>
<sequence>MGRRNDVIVLDQLQFIRLENLPKLRRFCSEADVASSSNQEKRMLDKTSIPFFDGKPISLLGESSMDADDWRNQLLHHPRRRIVNKIMEKLKRHLPFSSPEDLYELGNIAARFEKKIYTCASNQSDYLRRIALKMLSMEAKSQAISEDAITFTPRE</sequence>
<dbReference type="EMBL" id="JAUESC010000004">
    <property type="protein sequence ID" value="KAK0595155.1"/>
    <property type="molecule type" value="Genomic_DNA"/>
</dbReference>
<dbReference type="GO" id="GO:0005634">
    <property type="term" value="C:nucleus"/>
    <property type="evidence" value="ECO:0007669"/>
    <property type="project" value="UniProtKB-SubCell"/>
</dbReference>
<proteinExistence type="predicted"/>
<dbReference type="InterPro" id="IPR036529">
    <property type="entry name" value="KIX_dom_sf"/>
</dbReference>
<dbReference type="AlphaFoldDB" id="A0AA39STT6"/>
<dbReference type="PANTHER" id="PTHR33137">
    <property type="entry name" value="MEDIATOR OF RNA POLYMERASE II TRANSCRIPTION SUBUNIT 15A-RELATED"/>
    <property type="match status" value="1"/>
</dbReference>
<protein>
    <recommendedName>
        <fullName evidence="3">Mediator complex subunit 15 KIX domain-containing protein</fullName>
    </recommendedName>
</protein>
<name>A0AA39STT6_ACESA</name>
<dbReference type="PANTHER" id="PTHR33137:SF4">
    <property type="entry name" value="MEDIATOR OF RNA POLYMERASE II TRANSCRIPTION SUBUNIT 15A-RELATED"/>
    <property type="match status" value="1"/>
</dbReference>
<dbReference type="SUPFAM" id="SSF47040">
    <property type="entry name" value="Kix domain of CBP (creb binding protein)"/>
    <property type="match status" value="1"/>
</dbReference>
<evidence type="ECO:0000259" key="3">
    <source>
        <dbReference type="Pfam" id="PF16987"/>
    </source>
</evidence>
<comment type="caution">
    <text evidence="4">The sequence shown here is derived from an EMBL/GenBank/DDBJ whole genome shotgun (WGS) entry which is preliminary data.</text>
</comment>
<dbReference type="GO" id="GO:0003713">
    <property type="term" value="F:transcription coactivator activity"/>
    <property type="evidence" value="ECO:0007669"/>
    <property type="project" value="InterPro"/>
</dbReference>
<evidence type="ECO:0000313" key="5">
    <source>
        <dbReference type="Proteomes" id="UP001168877"/>
    </source>
</evidence>
<organism evidence="4 5">
    <name type="scientific">Acer saccharum</name>
    <name type="common">Sugar maple</name>
    <dbReference type="NCBI Taxonomy" id="4024"/>
    <lineage>
        <taxon>Eukaryota</taxon>
        <taxon>Viridiplantae</taxon>
        <taxon>Streptophyta</taxon>
        <taxon>Embryophyta</taxon>
        <taxon>Tracheophyta</taxon>
        <taxon>Spermatophyta</taxon>
        <taxon>Magnoliopsida</taxon>
        <taxon>eudicotyledons</taxon>
        <taxon>Gunneridae</taxon>
        <taxon>Pentapetalae</taxon>
        <taxon>rosids</taxon>
        <taxon>malvids</taxon>
        <taxon>Sapindales</taxon>
        <taxon>Sapindaceae</taxon>
        <taxon>Hippocastanoideae</taxon>
        <taxon>Acereae</taxon>
        <taxon>Acer</taxon>
    </lineage>
</organism>